<dbReference type="SUPFAM" id="SSF57701">
    <property type="entry name" value="Zn2/Cys6 DNA-binding domain"/>
    <property type="match status" value="1"/>
</dbReference>
<dbReference type="PANTHER" id="PTHR47784">
    <property type="entry name" value="STEROL UPTAKE CONTROL PROTEIN 2"/>
    <property type="match status" value="1"/>
</dbReference>
<sequence>METTVSGSTQRKRRHYKKSRFGCRNCKLRRVKCDEGKPQCQRCKDYGVLCNFVAQTSDLQILTTGFQSRAVEFLPPSLSLPIFCSDDVTSFMMDTQCIHRLQRFRMRAVNSFSTEMMKIWKYRVPHIAFRNPYLMHTMLTVAAAHERYQAMPTKSYRTRTEAHHFSQCVRLFNEKLSRHIDSSDFDPLWATAALLGIMTIASFDAATPEEAWPLRQSDPSDLEWFRLSEAKKTIWDLTNPLRPGGIFRAMAHEYAGLHFELPLVGTEGIPTTLAEMCNMSASCNKQNNPYFVAAHVLARLQRLTGNESPGIQMVSFMSQSQSSFRDLLQEKDPVALLLLALWYVRASESLWWIEQRARVEYRAICLYLERFHRNNSKIHQLLCSLPDRITRAGYTTDGTGAMI</sequence>
<keyword evidence="3" id="KW-0804">Transcription</keyword>
<evidence type="ECO:0000313" key="7">
    <source>
        <dbReference type="Proteomes" id="UP001201262"/>
    </source>
</evidence>
<dbReference type="InterPro" id="IPR001138">
    <property type="entry name" value="Zn2Cys6_DnaBD"/>
</dbReference>
<dbReference type="InterPro" id="IPR053157">
    <property type="entry name" value="Sterol_Uptake_Regulator"/>
</dbReference>
<dbReference type="SMART" id="SM00066">
    <property type="entry name" value="GAL4"/>
    <property type="match status" value="1"/>
</dbReference>
<comment type="caution">
    <text evidence="6">The sequence shown here is derived from an EMBL/GenBank/DDBJ whole genome shotgun (WGS) entry which is preliminary data.</text>
</comment>
<dbReference type="CDD" id="cd00067">
    <property type="entry name" value="GAL4"/>
    <property type="match status" value="1"/>
</dbReference>
<dbReference type="PROSITE" id="PS50048">
    <property type="entry name" value="ZN2_CY6_FUNGAL_2"/>
    <property type="match status" value="1"/>
</dbReference>
<dbReference type="InterPro" id="IPR036864">
    <property type="entry name" value="Zn2-C6_fun-type_DNA-bd_sf"/>
</dbReference>
<reference evidence="6" key="1">
    <citation type="submission" date="2021-12" db="EMBL/GenBank/DDBJ databases">
        <title>Convergent genome expansion in fungi linked to evolution of root-endophyte symbiosis.</title>
        <authorList>
            <consortium name="DOE Joint Genome Institute"/>
            <person name="Ke Y.-H."/>
            <person name="Bonito G."/>
            <person name="Liao H.-L."/>
            <person name="Looney B."/>
            <person name="Rojas-Flechas A."/>
            <person name="Nash J."/>
            <person name="Hameed K."/>
            <person name="Schadt C."/>
            <person name="Martin F."/>
            <person name="Crous P.W."/>
            <person name="Miettinen O."/>
            <person name="Magnuson J.K."/>
            <person name="Labbe J."/>
            <person name="Jacobson D."/>
            <person name="Doktycz M.J."/>
            <person name="Veneault-Fourrey C."/>
            <person name="Kuo A."/>
            <person name="Mondo S."/>
            <person name="Calhoun S."/>
            <person name="Riley R."/>
            <person name="Ohm R."/>
            <person name="LaButti K."/>
            <person name="Andreopoulos B."/>
            <person name="Pangilinan J."/>
            <person name="Nolan M."/>
            <person name="Tritt A."/>
            <person name="Clum A."/>
            <person name="Lipzen A."/>
            <person name="Daum C."/>
            <person name="Barry K."/>
            <person name="Grigoriev I.V."/>
            <person name="Vilgalys R."/>
        </authorList>
    </citation>
    <scope>NUCLEOTIDE SEQUENCE</scope>
    <source>
        <strain evidence="6">PMI_201</strain>
    </source>
</reference>
<dbReference type="AlphaFoldDB" id="A0AAD4L2Q2"/>
<dbReference type="GO" id="GO:0008270">
    <property type="term" value="F:zinc ion binding"/>
    <property type="evidence" value="ECO:0007669"/>
    <property type="project" value="InterPro"/>
</dbReference>
<dbReference type="PANTHER" id="PTHR47784:SF9">
    <property type="entry name" value="ZN(II)2CYS6 TRANSCRIPTION FACTOR (EUROFUNG)"/>
    <property type="match status" value="1"/>
</dbReference>
<dbReference type="GO" id="GO:0003677">
    <property type="term" value="F:DNA binding"/>
    <property type="evidence" value="ECO:0007669"/>
    <property type="project" value="UniProtKB-KW"/>
</dbReference>
<dbReference type="Pfam" id="PF00172">
    <property type="entry name" value="Zn_clus"/>
    <property type="match status" value="1"/>
</dbReference>
<proteinExistence type="predicted"/>
<dbReference type="Gene3D" id="4.10.240.10">
    <property type="entry name" value="Zn(2)-C6 fungal-type DNA-binding domain"/>
    <property type="match status" value="1"/>
</dbReference>
<dbReference type="GO" id="GO:0001228">
    <property type="term" value="F:DNA-binding transcription activator activity, RNA polymerase II-specific"/>
    <property type="evidence" value="ECO:0007669"/>
    <property type="project" value="TreeGrafter"/>
</dbReference>
<evidence type="ECO:0000256" key="1">
    <source>
        <dbReference type="ARBA" id="ARBA00023015"/>
    </source>
</evidence>
<keyword evidence="7" id="KW-1185">Reference proteome</keyword>
<evidence type="ECO:0000256" key="4">
    <source>
        <dbReference type="ARBA" id="ARBA00023242"/>
    </source>
</evidence>
<keyword evidence="1" id="KW-0805">Transcription regulation</keyword>
<keyword evidence="2" id="KW-0238">DNA-binding</keyword>
<feature type="domain" description="Zn(2)-C6 fungal-type" evidence="5">
    <location>
        <begin position="22"/>
        <end position="52"/>
    </location>
</feature>
<dbReference type="GeneID" id="70245324"/>
<evidence type="ECO:0000259" key="5">
    <source>
        <dbReference type="PROSITE" id="PS50048"/>
    </source>
</evidence>
<organism evidence="6 7">
    <name type="scientific">Talaromyces proteolyticus</name>
    <dbReference type="NCBI Taxonomy" id="1131652"/>
    <lineage>
        <taxon>Eukaryota</taxon>
        <taxon>Fungi</taxon>
        <taxon>Dikarya</taxon>
        <taxon>Ascomycota</taxon>
        <taxon>Pezizomycotina</taxon>
        <taxon>Eurotiomycetes</taxon>
        <taxon>Eurotiomycetidae</taxon>
        <taxon>Eurotiales</taxon>
        <taxon>Trichocomaceae</taxon>
        <taxon>Talaromyces</taxon>
        <taxon>Talaromyces sect. Bacilispori</taxon>
    </lineage>
</organism>
<name>A0AAD4L2Q2_9EURO</name>
<protein>
    <recommendedName>
        <fullName evidence="5">Zn(2)-C6 fungal-type domain-containing protein</fullName>
    </recommendedName>
</protein>
<dbReference type="PROSITE" id="PS00463">
    <property type="entry name" value="ZN2_CY6_FUNGAL_1"/>
    <property type="match status" value="1"/>
</dbReference>
<dbReference type="EMBL" id="JAJTJA010000002">
    <property type="protein sequence ID" value="KAH8703123.1"/>
    <property type="molecule type" value="Genomic_DNA"/>
</dbReference>
<evidence type="ECO:0000313" key="6">
    <source>
        <dbReference type="EMBL" id="KAH8703123.1"/>
    </source>
</evidence>
<keyword evidence="4" id="KW-0539">Nucleus</keyword>
<evidence type="ECO:0000256" key="2">
    <source>
        <dbReference type="ARBA" id="ARBA00023125"/>
    </source>
</evidence>
<evidence type="ECO:0000256" key="3">
    <source>
        <dbReference type="ARBA" id="ARBA00023163"/>
    </source>
</evidence>
<gene>
    <name evidence="6" type="ORF">BGW36DRAFT_368858</name>
</gene>
<dbReference type="Proteomes" id="UP001201262">
    <property type="component" value="Unassembled WGS sequence"/>
</dbReference>
<accession>A0AAD4L2Q2</accession>
<dbReference type="RefSeq" id="XP_046076141.1">
    <property type="nucleotide sequence ID" value="XM_046215037.1"/>
</dbReference>